<organism evidence="2 3">
    <name type="scientific">Humicola insolens</name>
    <name type="common">Soft-rot fungus</name>
    <dbReference type="NCBI Taxonomy" id="85995"/>
    <lineage>
        <taxon>Eukaryota</taxon>
        <taxon>Fungi</taxon>
        <taxon>Dikarya</taxon>
        <taxon>Ascomycota</taxon>
        <taxon>Pezizomycotina</taxon>
        <taxon>Sordariomycetes</taxon>
        <taxon>Sordariomycetidae</taxon>
        <taxon>Sordariales</taxon>
        <taxon>Chaetomiaceae</taxon>
        <taxon>Mycothermus</taxon>
    </lineage>
</organism>
<feature type="region of interest" description="Disordered" evidence="1">
    <location>
        <begin position="377"/>
        <end position="468"/>
    </location>
</feature>
<evidence type="ECO:0000313" key="2">
    <source>
        <dbReference type="EMBL" id="KAL1838314.1"/>
    </source>
</evidence>
<feature type="region of interest" description="Disordered" evidence="1">
    <location>
        <begin position="22"/>
        <end position="41"/>
    </location>
</feature>
<protein>
    <submittedName>
        <fullName evidence="2">Uncharacterized protein</fullName>
    </submittedName>
</protein>
<reference evidence="2 3" key="1">
    <citation type="journal article" date="2024" name="Commun. Biol.">
        <title>Comparative genomic analysis of thermophilic fungi reveals convergent evolutionary adaptations and gene losses.</title>
        <authorList>
            <person name="Steindorff A.S."/>
            <person name="Aguilar-Pontes M.V."/>
            <person name="Robinson A.J."/>
            <person name="Andreopoulos B."/>
            <person name="LaButti K."/>
            <person name="Kuo A."/>
            <person name="Mondo S."/>
            <person name="Riley R."/>
            <person name="Otillar R."/>
            <person name="Haridas S."/>
            <person name="Lipzen A."/>
            <person name="Grimwood J."/>
            <person name="Schmutz J."/>
            <person name="Clum A."/>
            <person name="Reid I.D."/>
            <person name="Moisan M.C."/>
            <person name="Butler G."/>
            <person name="Nguyen T.T.M."/>
            <person name="Dewar K."/>
            <person name="Conant G."/>
            <person name="Drula E."/>
            <person name="Henrissat B."/>
            <person name="Hansel C."/>
            <person name="Singer S."/>
            <person name="Hutchinson M.I."/>
            <person name="de Vries R.P."/>
            <person name="Natvig D.O."/>
            <person name="Powell A.J."/>
            <person name="Tsang A."/>
            <person name="Grigoriev I.V."/>
        </authorList>
    </citation>
    <scope>NUCLEOTIDE SEQUENCE [LARGE SCALE GENOMIC DNA]</scope>
    <source>
        <strain evidence="2 3">CBS 620.91</strain>
    </source>
</reference>
<gene>
    <name evidence="2" type="ORF">VTJ49DRAFT_2804</name>
</gene>
<keyword evidence="3" id="KW-1185">Reference proteome</keyword>
<dbReference type="EMBL" id="JAZGSY010000222">
    <property type="protein sequence ID" value="KAL1838314.1"/>
    <property type="molecule type" value="Genomic_DNA"/>
</dbReference>
<feature type="region of interest" description="Disordered" evidence="1">
    <location>
        <begin position="84"/>
        <end position="189"/>
    </location>
</feature>
<feature type="compositionally biased region" description="Acidic residues" evidence="1">
    <location>
        <begin position="434"/>
        <end position="444"/>
    </location>
</feature>
<proteinExistence type="predicted"/>
<evidence type="ECO:0000256" key="1">
    <source>
        <dbReference type="SAM" id="MobiDB-lite"/>
    </source>
</evidence>
<sequence>MPVRGRPRHFRAVALSGACPSSRRTHPFVKTASTSRAALSGGEEEDLAMEALRNIITNVPEWLHKLDELDSQIAQRQIELAKWAQENEKKSGPKSIRNKGSTESLRPRDEPEAHPSDPTSPPPSTPPQKAADDAAAKTGAKEPPVPPSPSDSQTPSAVQRQASQMRAAGQARARATLRKRHRTDSMLSAEGAAPKYRSRSMIIVYYDSYVQEIFENLVKFVSSSRNLMRKAKTAARFAQIKRMAELETPDDDANANANSNPTSTSPGDGPIAAADPAEAASEMPLPFVSTRRMGPGSGYVPRTAAFARAGARGTGRGGAPSILGGGPPDVYDELDKGLEYVQSMCEQAAHQFLRDGDCNEEVNKIKKRLAETKELADKEMERVKREDPAALQRLGDDDATKSRSYRTPSMRRDPAPKPGAPVAAAIAAATGPLEVDEGVEDVDDAPLKLPPFRSTRMMRGPGGANGAN</sequence>
<comment type="caution">
    <text evidence="2">The sequence shown here is derived from an EMBL/GenBank/DDBJ whole genome shotgun (WGS) entry which is preliminary data.</text>
</comment>
<feature type="region of interest" description="Disordered" evidence="1">
    <location>
        <begin position="246"/>
        <end position="278"/>
    </location>
</feature>
<feature type="compositionally biased region" description="Low complexity" evidence="1">
    <location>
        <begin position="420"/>
        <end position="429"/>
    </location>
</feature>
<feature type="compositionally biased region" description="Low complexity" evidence="1">
    <location>
        <begin position="159"/>
        <end position="174"/>
    </location>
</feature>
<accession>A0ABR3V909</accession>
<feature type="compositionally biased region" description="Low complexity" evidence="1">
    <location>
        <begin position="254"/>
        <end position="278"/>
    </location>
</feature>
<feature type="compositionally biased region" description="Basic and acidic residues" evidence="1">
    <location>
        <begin position="105"/>
        <end position="115"/>
    </location>
</feature>
<feature type="compositionally biased region" description="Basic and acidic residues" evidence="1">
    <location>
        <begin position="377"/>
        <end position="401"/>
    </location>
</feature>
<name>A0ABR3V909_HUMIN</name>
<evidence type="ECO:0000313" key="3">
    <source>
        <dbReference type="Proteomes" id="UP001583172"/>
    </source>
</evidence>
<dbReference type="Proteomes" id="UP001583172">
    <property type="component" value="Unassembled WGS sequence"/>
</dbReference>